<evidence type="ECO:0000313" key="1">
    <source>
        <dbReference type="EMBL" id="MED6248981.1"/>
    </source>
</evidence>
<accession>A0ABU7BEX7</accession>
<proteinExistence type="predicted"/>
<name>A0ABU7BEX7_9TELE</name>
<protein>
    <submittedName>
        <fullName evidence="1">Uncharacterized protein</fullName>
    </submittedName>
</protein>
<reference evidence="1 2" key="1">
    <citation type="submission" date="2021-07" db="EMBL/GenBank/DDBJ databases">
        <authorList>
            <person name="Palmer J.M."/>
        </authorList>
    </citation>
    <scope>NUCLEOTIDE SEQUENCE [LARGE SCALE GENOMIC DNA]</scope>
    <source>
        <strain evidence="1 2">AT_MEX2019</strain>
        <tissue evidence="1">Muscle</tissue>
    </source>
</reference>
<keyword evidence="2" id="KW-1185">Reference proteome</keyword>
<dbReference type="Proteomes" id="UP001345963">
    <property type="component" value="Unassembled WGS sequence"/>
</dbReference>
<organism evidence="1 2">
    <name type="scientific">Ataeniobius toweri</name>
    <dbReference type="NCBI Taxonomy" id="208326"/>
    <lineage>
        <taxon>Eukaryota</taxon>
        <taxon>Metazoa</taxon>
        <taxon>Chordata</taxon>
        <taxon>Craniata</taxon>
        <taxon>Vertebrata</taxon>
        <taxon>Euteleostomi</taxon>
        <taxon>Actinopterygii</taxon>
        <taxon>Neopterygii</taxon>
        <taxon>Teleostei</taxon>
        <taxon>Neoteleostei</taxon>
        <taxon>Acanthomorphata</taxon>
        <taxon>Ovalentaria</taxon>
        <taxon>Atherinomorphae</taxon>
        <taxon>Cyprinodontiformes</taxon>
        <taxon>Goodeidae</taxon>
        <taxon>Ataeniobius</taxon>
    </lineage>
</organism>
<comment type="caution">
    <text evidence="1">The sequence shown here is derived from an EMBL/GenBank/DDBJ whole genome shotgun (WGS) entry which is preliminary data.</text>
</comment>
<dbReference type="EMBL" id="JAHUTI010051086">
    <property type="protein sequence ID" value="MED6248981.1"/>
    <property type="molecule type" value="Genomic_DNA"/>
</dbReference>
<gene>
    <name evidence="1" type="ORF">ATANTOWER_007802</name>
</gene>
<evidence type="ECO:0000313" key="2">
    <source>
        <dbReference type="Proteomes" id="UP001345963"/>
    </source>
</evidence>
<sequence>MSTPQMSFKTFPRPEYAQIESAARNMLPLLTATVQNPGQNQQAQLEIQGPSPSQELRLREANVQQEMTKCFPVFSEEKGSVENGDFLHHSKIVHQSPQRPQISMFFYFQDP</sequence>